<sequence>MPTPLLLARILLGIQALILSSITLLVVQALFQADPELRSPWQDLLLGAATVGPAALAITAVIRLGAPRPWSWTAAVSAHLVALTGYGWFMFQAMTADVPEGMLFFSAVVVGTPLVLLSVAGLVLLLVPGSVKHGFGRRAT</sequence>
<feature type="transmembrane region" description="Helical" evidence="1">
    <location>
        <begin position="103"/>
        <end position="127"/>
    </location>
</feature>
<dbReference type="EMBL" id="FMIB01000002">
    <property type="protein sequence ID" value="SCL50355.1"/>
    <property type="molecule type" value="Genomic_DNA"/>
</dbReference>
<keyword evidence="1" id="KW-1133">Transmembrane helix</keyword>
<organism evidence="2 3">
    <name type="scientific">Micromonospora chersina</name>
    <dbReference type="NCBI Taxonomy" id="47854"/>
    <lineage>
        <taxon>Bacteria</taxon>
        <taxon>Bacillati</taxon>
        <taxon>Actinomycetota</taxon>
        <taxon>Actinomycetes</taxon>
        <taxon>Micromonosporales</taxon>
        <taxon>Micromonosporaceae</taxon>
        <taxon>Micromonospora</taxon>
    </lineage>
</organism>
<proteinExistence type="predicted"/>
<dbReference type="Proteomes" id="UP000198605">
    <property type="component" value="Unassembled WGS sequence"/>
</dbReference>
<dbReference type="AlphaFoldDB" id="A0A1C6U8C9"/>
<keyword evidence="1" id="KW-0472">Membrane</keyword>
<evidence type="ECO:0000313" key="3">
    <source>
        <dbReference type="Proteomes" id="UP000198605"/>
    </source>
</evidence>
<feature type="transmembrane region" description="Helical" evidence="1">
    <location>
        <begin position="43"/>
        <end position="64"/>
    </location>
</feature>
<feature type="transmembrane region" description="Helical" evidence="1">
    <location>
        <begin position="70"/>
        <end position="91"/>
    </location>
</feature>
<dbReference type="GeneID" id="43277639"/>
<evidence type="ECO:0000256" key="1">
    <source>
        <dbReference type="SAM" id="Phobius"/>
    </source>
</evidence>
<protein>
    <submittedName>
        <fullName evidence="2">Uncharacterized protein</fullName>
    </submittedName>
</protein>
<dbReference type="RefSeq" id="WP_091307687.1">
    <property type="nucleotide sequence ID" value="NZ_FMIB01000002.1"/>
</dbReference>
<keyword evidence="3" id="KW-1185">Reference proteome</keyword>
<gene>
    <name evidence="2" type="ORF">GA0070603_0967</name>
</gene>
<name>A0A1C6U8C9_9ACTN</name>
<accession>A0A1C6U8C9</accession>
<reference evidence="3" key="1">
    <citation type="submission" date="2016-06" db="EMBL/GenBank/DDBJ databases">
        <authorList>
            <person name="Varghese N."/>
            <person name="Submissions Spin"/>
        </authorList>
    </citation>
    <scope>NUCLEOTIDE SEQUENCE [LARGE SCALE GENOMIC DNA]</scope>
    <source>
        <strain evidence="3">DSM 44151</strain>
    </source>
</reference>
<keyword evidence="1" id="KW-0812">Transmembrane</keyword>
<evidence type="ECO:0000313" key="2">
    <source>
        <dbReference type="EMBL" id="SCL50355.1"/>
    </source>
</evidence>
<feature type="transmembrane region" description="Helical" evidence="1">
    <location>
        <begin position="6"/>
        <end position="31"/>
    </location>
</feature>